<dbReference type="InterPro" id="IPR050121">
    <property type="entry name" value="Cytochrome_P450_monoxygenase"/>
</dbReference>
<proteinExistence type="inferred from homology"/>
<dbReference type="PROSITE" id="PS00086">
    <property type="entry name" value="CYTOCHROME_P450"/>
    <property type="match status" value="1"/>
</dbReference>
<evidence type="ECO:0000313" key="12">
    <source>
        <dbReference type="Proteomes" id="UP000654918"/>
    </source>
</evidence>
<dbReference type="InterPro" id="IPR036396">
    <property type="entry name" value="Cyt_P450_sf"/>
</dbReference>
<dbReference type="PRINTS" id="PR00463">
    <property type="entry name" value="EP450I"/>
</dbReference>
<dbReference type="FunFam" id="1.10.630.10:FF:000047">
    <property type="entry name" value="Cytochrome P450 monooxygenase"/>
    <property type="match status" value="1"/>
</dbReference>
<dbReference type="AlphaFoldDB" id="A0A8H6NBM6"/>
<keyword evidence="10" id="KW-1133">Transmembrane helix</keyword>
<dbReference type="InterPro" id="IPR002401">
    <property type="entry name" value="Cyt_P450_E_grp-I"/>
</dbReference>
<dbReference type="SUPFAM" id="SSF48264">
    <property type="entry name" value="Cytochrome P450"/>
    <property type="match status" value="1"/>
</dbReference>
<keyword evidence="5 9" id="KW-0560">Oxidoreductase</keyword>
<evidence type="ECO:0000256" key="3">
    <source>
        <dbReference type="ARBA" id="ARBA00022617"/>
    </source>
</evidence>
<keyword evidence="10" id="KW-0812">Transmembrane</keyword>
<keyword evidence="12" id="KW-1185">Reference proteome</keyword>
<name>A0A8H6NBM6_9PEZI</name>
<dbReference type="GO" id="GO:0020037">
    <property type="term" value="F:heme binding"/>
    <property type="evidence" value="ECO:0007669"/>
    <property type="project" value="InterPro"/>
</dbReference>
<comment type="caution">
    <text evidence="11">The sequence shown here is derived from an EMBL/GenBank/DDBJ whole genome shotgun (WGS) entry which is preliminary data.</text>
</comment>
<accession>A0A8H6NBM6</accession>
<keyword evidence="4 8" id="KW-0479">Metal-binding</keyword>
<dbReference type="EMBL" id="WIGO01000136">
    <property type="protein sequence ID" value="KAF6827567.1"/>
    <property type="molecule type" value="Genomic_DNA"/>
</dbReference>
<reference evidence="11" key="1">
    <citation type="journal article" date="2020" name="Phytopathology">
        <title>Genome Sequence Resources of Colletotrichum truncatum, C. plurivorum, C. musicola, and C. sojae: Four Species Pathogenic to Soybean (Glycine max).</title>
        <authorList>
            <person name="Rogerio F."/>
            <person name="Boufleur T.R."/>
            <person name="Ciampi-Guillardi M."/>
            <person name="Sukno S.A."/>
            <person name="Thon M.R."/>
            <person name="Massola Junior N.S."/>
            <person name="Baroncelli R."/>
        </authorList>
    </citation>
    <scope>NUCLEOTIDE SEQUENCE</scope>
    <source>
        <strain evidence="11">LFN00145</strain>
    </source>
</reference>
<feature type="binding site" description="axial binding residue" evidence="8">
    <location>
        <position position="442"/>
    </location>
    <ligand>
        <name>heme</name>
        <dbReference type="ChEBI" id="CHEBI:30413"/>
    </ligand>
    <ligandPart>
        <name>Fe</name>
        <dbReference type="ChEBI" id="CHEBI:18248"/>
    </ligandPart>
</feature>
<dbReference type="PANTHER" id="PTHR24305">
    <property type="entry name" value="CYTOCHROME P450"/>
    <property type="match status" value="1"/>
</dbReference>
<dbReference type="InterPro" id="IPR017972">
    <property type="entry name" value="Cyt_P450_CS"/>
</dbReference>
<evidence type="ECO:0000256" key="1">
    <source>
        <dbReference type="ARBA" id="ARBA00001971"/>
    </source>
</evidence>
<comment type="similarity">
    <text evidence="2 9">Belongs to the cytochrome P450 family.</text>
</comment>
<keyword evidence="10" id="KW-0472">Membrane</keyword>
<evidence type="ECO:0000256" key="10">
    <source>
        <dbReference type="SAM" id="Phobius"/>
    </source>
</evidence>
<evidence type="ECO:0000256" key="5">
    <source>
        <dbReference type="ARBA" id="ARBA00023002"/>
    </source>
</evidence>
<keyword evidence="6 8" id="KW-0408">Iron</keyword>
<evidence type="ECO:0000256" key="4">
    <source>
        <dbReference type="ARBA" id="ARBA00022723"/>
    </source>
</evidence>
<dbReference type="GO" id="GO:0005506">
    <property type="term" value="F:iron ion binding"/>
    <property type="evidence" value="ECO:0007669"/>
    <property type="project" value="InterPro"/>
</dbReference>
<dbReference type="GO" id="GO:0016705">
    <property type="term" value="F:oxidoreductase activity, acting on paired donors, with incorporation or reduction of molecular oxygen"/>
    <property type="evidence" value="ECO:0007669"/>
    <property type="project" value="InterPro"/>
</dbReference>
<keyword evidence="3 8" id="KW-0349">Heme</keyword>
<dbReference type="PRINTS" id="PR00385">
    <property type="entry name" value="P450"/>
</dbReference>
<evidence type="ECO:0000256" key="2">
    <source>
        <dbReference type="ARBA" id="ARBA00010617"/>
    </source>
</evidence>
<evidence type="ECO:0000256" key="8">
    <source>
        <dbReference type="PIRSR" id="PIRSR602401-1"/>
    </source>
</evidence>
<gene>
    <name evidence="11" type="ORF">CPLU01_09036</name>
</gene>
<feature type="transmembrane region" description="Helical" evidence="10">
    <location>
        <begin position="7"/>
        <end position="31"/>
    </location>
</feature>
<dbReference type="Gene3D" id="1.10.630.10">
    <property type="entry name" value="Cytochrome P450"/>
    <property type="match status" value="1"/>
</dbReference>
<evidence type="ECO:0000256" key="7">
    <source>
        <dbReference type="ARBA" id="ARBA00023033"/>
    </source>
</evidence>
<dbReference type="InterPro" id="IPR001128">
    <property type="entry name" value="Cyt_P450"/>
</dbReference>
<keyword evidence="7 9" id="KW-0503">Monooxygenase</keyword>
<protein>
    <submittedName>
        <fullName evidence="11">Cytochrome p450</fullName>
    </submittedName>
</protein>
<dbReference type="PANTHER" id="PTHR24305:SF230">
    <property type="entry name" value="P450, PUTATIVE (EUROFUNG)-RELATED"/>
    <property type="match status" value="1"/>
</dbReference>
<comment type="cofactor">
    <cofactor evidence="1 8">
        <name>heme</name>
        <dbReference type="ChEBI" id="CHEBI:30413"/>
    </cofactor>
</comment>
<dbReference type="CDD" id="cd11058">
    <property type="entry name" value="CYP60B-like"/>
    <property type="match status" value="1"/>
</dbReference>
<evidence type="ECO:0000313" key="11">
    <source>
        <dbReference type="EMBL" id="KAF6827567.1"/>
    </source>
</evidence>
<organism evidence="11 12">
    <name type="scientific">Colletotrichum plurivorum</name>
    <dbReference type="NCBI Taxonomy" id="2175906"/>
    <lineage>
        <taxon>Eukaryota</taxon>
        <taxon>Fungi</taxon>
        <taxon>Dikarya</taxon>
        <taxon>Ascomycota</taxon>
        <taxon>Pezizomycotina</taxon>
        <taxon>Sordariomycetes</taxon>
        <taxon>Hypocreomycetidae</taxon>
        <taxon>Glomerellales</taxon>
        <taxon>Glomerellaceae</taxon>
        <taxon>Colletotrichum</taxon>
        <taxon>Colletotrichum orchidearum species complex</taxon>
    </lineage>
</organism>
<dbReference type="Proteomes" id="UP000654918">
    <property type="component" value="Unassembled WGS sequence"/>
</dbReference>
<dbReference type="GO" id="GO:0004497">
    <property type="term" value="F:monooxygenase activity"/>
    <property type="evidence" value="ECO:0007669"/>
    <property type="project" value="UniProtKB-KW"/>
</dbReference>
<evidence type="ECO:0000256" key="6">
    <source>
        <dbReference type="ARBA" id="ARBA00023004"/>
    </source>
</evidence>
<dbReference type="Pfam" id="PF00067">
    <property type="entry name" value="p450"/>
    <property type="match status" value="1"/>
</dbReference>
<sequence>MALAIDFSTGLLACVGLLVCYPVAIVIYNLFFHPLHHYPGPLLLRATRLGFCYKVIRGTLPFDILALHAKYGDVVRIAPNELSYNKARAWKDIMGHRSHGAPEFEKYQLFYRPTTTIPPTIVSANGREHSILRRQLSHGFSERSLREQQPLIMRYVDLLVQRLHDKCKGGAVDMMAWYNFTTFDIIGDLAFGEPFGCLEKSEYHPWIRGIFMSARLGTIVQTVNHYPFLKSILFYLLATKSTKEAKGRNLTRAKEKLGRRIQVGAKEGGRPDLIEGLLNKKDELNLSFVQLAANSNTLVIGGSETTATLLSGVTYYLLTHKDALEKLKNEVRLTFASEDEIDIISVNKLSYMLACLDETLRLYPPVAMGLPRVSPSEGATICGRFVPGNKTTVAIHQWAINRNEAYFKNPFGFHPERFLGDPEYASDNREALQPFHVGPRNCLGRNLAYVEMRLILARIIWNFDLELADESRNWVARQKVFILWDKGPLMVQLTPVTER</sequence>
<dbReference type="GO" id="GO:0009403">
    <property type="term" value="P:toxin biosynthetic process"/>
    <property type="evidence" value="ECO:0007669"/>
    <property type="project" value="UniProtKB-ARBA"/>
</dbReference>
<evidence type="ECO:0000256" key="9">
    <source>
        <dbReference type="RuleBase" id="RU000461"/>
    </source>
</evidence>